<dbReference type="SMART" id="SM00671">
    <property type="entry name" value="SEL1"/>
    <property type="match status" value="3"/>
</dbReference>
<dbReference type="InterPro" id="IPR011990">
    <property type="entry name" value="TPR-like_helical_dom_sf"/>
</dbReference>
<feature type="chain" id="PRO_5045677526" description="Sel1 repeat family protein" evidence="1">
    <location>
        <begin position="25"/>
        <end position="257"/>
    </location>
</feature>
<proteinExistence type="predicted"/>
<feature type="signal peptide" evidence="1">
    <location>
        <begin position="1"/>
        <end position="24"/>
    </location>
</feature>
<keyword evidence="1" id="KW-0732">Signal</keyword>
<evidence type="ECO:0008006" key="4">
    <source>
        <dbReference type="Google" id="ProtNLM"/>
    </source>
</evidence>
<evidence type="ECO:0000256" key="1">
    <source>
        <dbReference type="SAM" id="SignalP"/>
    </source>
</evidence>
<dbReference type="PANTHER" id="PTHR43628">
    <property type="entry name" value="ACTIVATOR OF C KINASE PROTEIN 1-RELATED"/>
    <property type="match status" value="1"/>
</dbReference>
<dbReference type="RefSeq" id="WP_110457204.1">
    <property type="nucleotide sequence ID" value="NZ_BPFB01000012.1"/>
</dbReference>
<name>A0ABQ4PCD2_9GAMM</name>
<dbReference type="InterPro" id="IPR006597">
    <property type="entry name" value="Sel1-like"/>
</dbReference>
<dbReference type="PANTHER" id="PTHR43628:SF1">
    <property type="entry name" value="CHITIN SYNTHASE REGULATORY FACTOR 2-RELATED"/>
    <property type="match status" value="1"/>
</dbReference>
<reference evidence="2 3" key="1">
    <citation type="submission" date="2021-05" db="EMBL/GenBank/DDBJ databases">
        <title>Molecular characterization for Shewanella algae harboring chromosomal blaOXA-55-like strains isolated from clinical and environment sample.</title>
        <authorList>
            <person name="Ohama Y."/>
            <person name="Aoki K."/>
            <person name="Harada S."/>
            <person name="Moriya K."/>
            <person name="Ishii Y."/>
            <person name="Tateda K."/>
        </authorList>
    </citation>
    <scope>NUCLEOTIDE SEQUENCE [LARGE SCALE GENOMIC DNA]</scope>
    <source>
        <strain evidence="2 3">LMG 23746</strain>
    </source>
</reference>
<keyword evidence="3" id="KW-1185">Reference proteome</keyword>
<protein>
    <recommendedName>
        <fullName evidence="4">Sel1 repeat family protein</fullName>
    </recommendedName>
</protein>
<dbReference type="Proteomes" id="UP000761574">
    <property type="component" value="Unassembled WGS sequence"/>
</dbReference>
<dbReference type="Pfam" id="PF08238">
    <property type="entry name" value="Sel1"/>
    <property type="match status" value="3"/>
</dbReference>
<dbReference type="Gene3D" id="1.25.40.10">
    <property type="entry name" value="Tetratricopeptide repeat domain"/>
    <property type="match status" value="1"/>
</dbReference>
<sequence>MKINTWMIAASLLLGSAMSHGAFAFSIPATAQAQAASKLAHIQLKAAQGQAEAQYLLGLMYVSGRFVAQDTLLGPQWLIRAAEQGHLKAVQTIADLSFDGKLIDKDLAQAERWYQQLAAQGDTRATFRLGFIYASGGHGVVRNCGKAVDYFLAVGDNVALGNASWILATCPESEYRNGDKAMAIAKGLVAANNQDPTHLDNLAAAYAEIGDFNAAVNIQQQAIHALKQMADQHRFDEFQLRLQHYQQQKPYRETLPL</sequence>
<evidence type="ECO:0000313" key="2">
    <source>
        <dbReference type="EMBL" id="GIU45195.1"/>
    </source>
</evidence>
<dbReference type="InterPro" id="IPR052945">
    <property type="entry name" value="Mitotic_Regulator"/>
</dbReference>
<dbReference type="SUPFAM" id="SSF81901">
    <property type="entry name" value="HCP-like"/>
    <property type="match status" value="1"/>
</dbReference>
<organism evidence="2 3">
    <name type="scientific">Shewanella algidipiscicola</name>
    <dbReference type="NCBI Taxonomy" id="614070"/>
    <lineage>
        <taxon>Bacteria</taxon>
        <taxon>Pseudomonadati</taxon>
        <taxon>Pseudomonadota</taxon>
        <taxon>Gammaproteobacteria</taxon>
        <taxon>Alteromonadales</taxon>
        <taxon>Shewanellaceae</taxon>
        <taxon>Shewanella</taxon>
    </lineage>
</organism>
<gene>
    <name evidence="2" type="ORF">TUM4630_12670</name>
</gene>
<dbReference type="EMBL" id="BPFB01000012">
    <property type="protein sequence ID" value="GIU45195.1"/>
    <property type="molecule type" value="Genomic_DNA"/>
</dbReference>
<evidence type="ECO:0000313" key="3">
    <source>
        <dbReference type="Proteomes" id="UP000761574"/>
    </source>
</evidence>
<accession>A0ABQ4PCD2</accession>
<comment type="caution">
    <text evidence="2">The sequence shown here is derived from an EMBL/GenBank/DDBJ whole genome shotgun (WGS) entry which is preliminary data.</text>
</comment>